<name>A0A0F9PLR3_9ZZZZ</name>
<evidence type="ECO:0008006" key="2">
    <source>
        <dbReference type="Google" id="ProtNLM"/>
    </source>
</evidence>
<dbReference type="GO" id="GO:0006355">
    <property type="term" value="P:regulation of DNA-templated transcription"/>
    <property type="evidence" value="ECO:0007669"/>
    <property type="project" value="InterPro"/>
</dbReference>
<accession>A0A0F9PLR3</accession>
<dbReference type="EMBL" id="LAZR01006169">
    <property type="protein sequence ID" value="KKM94197.1"/>
    <property type="molecule type" value="Genomic_DNA"/>
</dbReference>
<dbReference type="InterPro" id="IPR041088">
    <property type="entry name" value="RHH_8"/>
</dbReference>
<sequence length="93" mass="10734">MATGKHGELKVITINVPRLDLYYIQKLMDVGLVPSRSEYIRNAIRNQINADLETVRYEKAVIEGTEECFDPKKFVRVPGYNGNEPLKIVRRLE</sequence>
<gene>
    <name evidence="1" type="ORF">LCGC14_1200660</name>
</gene>
<proteinExistence type="predicted"/>
<protein>
    <recommendedName>
        <fullName evidence="2">Ribbon-helix-helix protein CopG domain-containing protein</fullName>
    </recommendedName>
</protein>
<dbReference type="InterPro" id="IPR010985">
    <property type="entry name" value="Ribbon_hlx_hlx"/>
</dbReference>
<organism evidence="1">
    <name type="scientific">marine sediment metagenome</name>
    <dbReference type="NCBI Taxonomy" id="412755"/>
    <lineage>
        <taxon>unclassified sequences</taxon>
        <taxon>metagenomes</taxon>
        <taxon>ecological metagenomes</taxon>
    </lineage>
</organism>
<dbReference type="SUPFAM" id="SSF47598">
    <property type="entry name" value="Ribbon-helix-helix"/>
    <property type="match status" value="1"/>
</dbReference>
<comment type="caution">
    <text evidence="1">The sequence shown here is derived from an EMBL/GenBank/DDBJ whole genome shotgun (WGS) entry which is preliminary data.</text>
</comment>
<dbReference type="AlphaFoldDB" id="A0A0F9PLR3"/>
<evidence type="ECO:0000313" key="1">
    <source>
        <dbReference type="EMBL" id="KKM94197.1"/>
    </source>
</evidence>
<dbReference type="Pfam" id="PF17723">
    <property type="entry name" value="RHH_8"/>
    <property type="match status" value="1"/>
</dbReference>
<reference evidence="1" key="1">
    <citation type="journal article" date="2015" name="Nature">
        <title>Complex archaea that bridge the gap between prokaryotes and eukaryotes.</title>
        <authorList>
            <person name="Spang A."/>
            <person name="Saw J.H."/>
            <person name="Jorgensen S.L."/>
            <person name="Zaremba-Niedzwiedzka K."/>
            <person name="Martijn J."/>
            <person name="Lind A.E."/>
            <person name="van Eijk R."/>
            <person name="Schleper C."/>
            <person name="Guy L."/>
            <person name="Ettema T.J."/>
        </authorList>
    </citation>
    <scope>NUCLEOTIDE SEQUENCE</scope>
</reference>